<dbReference type="InterPro" id="IPR029032">
    <property type="entry name" value="AhpD-like"/>
</dbReference>
<dbReference type="EMBL" id="AP018449">
    <property type="protein sequence ID" value="BBB93449.1"/>
    <property type="molecule type" value="Genomic_DNA"/>
</dbReference>
<accession>A0A348AQV1</accession>
<feature type="domain" description="Carboxymuconolactone decarboxylase-like" evidence="1">
    <location>
        <begin position="22"/>
        <end position="99"/>
    </location>
</feature>
<proteinExistence type="predicted"/>
<name>A0A348AQV1_9FIRM</name>
<dbReference type="Proteomes" id="UP000276437">
    <property type="component" value="Chromosome"/>
</dbReference>
<dbReference type="InterPro" id="IPR003779">
    <property type="entry name" value="CMD-like"/>
</dbReference>
<dbReference type="PANTHER" id="PTHR33930:SF2">
    <property type="entry name" value="BLR3452 PROTEIN"/>
    <property type="match status" value="1"/>
</dbReference>
<organism evidence="2 3">
    <name type="scientific">Methylomusa anaerophila</name>
    <dbReference type="NCBI Taxonomy" id="1930071"/>
    <lineage>
        <taxon>Bacteria</taxon>
        <taxon>Bacillati</taxon>
        <taxon>Bacillota</taxon>
        <taxon>Negativicutes</taxon>
        <taxon>Selenomonadales</taxon>
        <taxon>Sporomusaceae</taxon>
        <taxon>Methylomusa</taxon>
    </lineage>
</organism>
<dbReference type="GO" id="GO:0051920">
    <property type="term" value="F:peroxiredoxin activity"/>
    <property type="evidence" value="ECO:0007669"/>
    <property type="project" value="InterPro"/>
</dbReference>
<evidence type="ECO:0000259" key="1">
    <source>
        <dbReference type="Pfam" id="PF02627"/>
    </source>
</evidence>
<dbReference type="Gene3D" id="1.20.1290.10">
    <property type="entry name" value="AhpD-like"/>
    <property type="match status" value="1"/>
</dbReference>
<dbReference type="PANTHER" id="PTHR33930">
    <property type="entry name" value="ALKYL HYDROPEROXIDE REDUCTASE AHPD"/>
    <property type="match status" value="1"/>
</dbReference>
<dbReference type="KEGG" id="mana:MAMMFC1_04166"/>
<protein>
    <submittedName>
        <fullName evidence="2">Carboxymuconolactone decarboxylase family protein</fullName>
    </submittedName>
</protein>
<dbReference type="SUPFAM" id="SSF69118">
    <property type="entry name" value="AhpD-like"/>
    <property type="match status" value="1"/>
</dbReference>
<gene>
    <name evidence="2" type="ORF">MAMMFC1_04166</name>
</gene>
<dbReference type="RefSeq" id="WP_126310268.1">
    <property type="nucleotide sequence ID" value="NZ_AP018449.1"/>
</dbReference>
<reference evidence="2 3" key="1">
    <citation type="journal article" date="2018" name="Int. J. Syst. Evol. Microbiol.">
        <title>Methylomusa anaerophila gen. nov., sp. nov., an anaerobic methanol-utilizing bacterium isolated from a microbial fuel cell.</title>
        <authorList>
            <person name="Amano N."/>
            <person name="Yamamuro A."/>
            <person name="Miyahara M."/>
            <person name="Kouzuma A."/>
            <person name="Abe T."/>
            <person name="Watanabe K."/>
        </authorList>
    </citation>
    <scope>NUCLEOTIDE SEQUENCE [LARGE SCALE GENOMIC DNA]</scope>
    <source>
        <strain evidence="2 3">MMFC1</strain>
    </source>
</reference>
<sequence>MTNNLDNKGNSMPVILLPKNVFGAFMSLAREIESCGPLSKKEQELILLGTVVMDRSEHGIALHAEKAYRAGATRNEILHAIVCCLPVAGLAKVNEALEAGLAAVDQLEKAAGGK</sequence>
<dbReference type="Pfam" id="PF02627">
    <property type="entry name" value="CMD"/>
    <property type="match status" value="1"/>
</dbReference>
<keyword evidence="3" id="KW-1185">Reference proteome</keyword>
<dbReference type="AlphaFoldDB" id="A0A348AQV1"/>
<dbReference type="OrthoDB" id="3824300at2"/>
<evidence type="ECO:0000313" key="3">
    <source>
        <dbReference type="Proteomes" id="UP000276437"/>
    </source>
</evidence>
<evidence type="ECO:0000313" key="2">
    <source>
        <dbReference type="EMBL" id="BBB93449.1"/>
    </source>
</evidence>